<dbReference type="EMBL" id="QOUX01000050">
    <property type="protein sequence ID" value="RXI95518.1"/>
    <property type="molecule type" value="Genomic_DNA"/>
</dbReference>
<evidence type="ECO:0000256" key="5">
    <source>
        <dbReference type="ARBA" id="ARBA00022842"/>
    </source>
</evidence>
<gene>
    <name evidence="7" type="ORF">DS745_23995</name>
</gene>
<dbReference type="InterPro" id="IPR005494">
    <property type="entry name" value="GSPS_pre-ATP-grasp-like_dom"/>
</dbReference>
<evidence type="ECO:0000256" key="4">
    <source>
        <dbReference type="ARBA" id="ARBA00022840"/>
    </source>
</evidence>
<organism evidence="7 8">
    <name type="scientific">Anaerobacillus alkaliphilus</name>
    <dbReference type="NCBI Taxonomy" id="1548597"/>
    <lineage>
        <taxon>Bacteria</taxon>
        <taxon>Bacillati</taxon>
        <taxon>Bacillota</taxon>
        <taxon>Bacilli</taxon>
        <taxon>Bacillales</taxon>
        <taxon>Bacillaceae</taxon>
        <taxon>Anaerobacillus</taxon>
    </lineage>
</organism>
<dbReference type="AlphaFoldDB" id="A0A4Q0VMU2"/>
<accession>A0A4Q0VMU2</accession>
<dbReference type="OrthoDB" id="9765517at2"/>
<reference evidence="7 8" key="1">
    <citation type="journal article" date="2019" name="Int. J. Syst. Evol. Microbiol.">
        <title>Anaerobacillus alkaliphilus sp. nov., a novel alkaliphilic and moderately halophilic bacterium.</title>
        <authorList>
            <person name="Borsodi A.K."/>
            <person name="Aszalos J.M."/>
            <person name="Bihari P."/>
            <person name="Nagy I."/>
            <person name="Schumann P."/>
            <person name="Sproer C."/>
            <person name="Kovacs A.L."/>
            <person name="Boka K."/>
            <person name="Dobosy P."/>
            <person name="Ovari M."/>
            <person name="Szili-Kovacs T."/>
            <person name="Toth E."/>
        </authorList>
    </citation>
    <scope>NUCLEOTIDE SEQUENCE [LARGE SCALE GENOMIC DNA]</scope>
    <source>
        <strain evidence="7 8">B16-10</strain>
    </source>
</reference>
<evidence type="ECO:0000313" key="7">
    <source>
        <dbReference type="EMBL" id="RXI95518.1"/>
    </source>
</evidence>
<dbReference type="Proteomes" id="UP000290649">
    <property type="component" value="Unassembled WGS sequence"/>
</dbReference>
<evidence type="ECO:0000256" key="2">
    <source>
        <dbReference type="ARBA" id="ARBA00022723"/>
    </source>
</evidence>
<name>A0A4Q0VMU2_9BACI</name>
<feature type="domain" description="Glutathionylspermidine synthase pre-ATP-grasp-like" evidence="6">
    <location>
        <begin position="63"/>
        <end position="450"/>
    </location>
</feature>
<dbReference type="GO" id="GO:0005524">
    <property type="term" value="F:ATP binding"/>
    <property type="evidence" value="ECO:0007669"/>
    <property type="project" value="UniProtKB-KW"/>
</dbReference>
<dbReference type="Gene3D" id="3.30.1490.330">
    <property type="match status" value="1"/>
</dbReference>
<dbReference type="GO" id="GO:0046872">
    <property type="term" value="F:metal ion binding"/>
    <property type="evidence" value="ECO:0007669"/>
    <property type="project" value="UniProtKB-KW"/>
</dbReference>
<protein>
    <submittedName>
        <fullName evidence="7">Glutathionylspermidine synthase family protein</fullName>
    </submittedName>
</protein>
<evidence type="ECO:0000313" key="8">
    <source>
        <dbReference type="Proteomes" id="UP000290649"/>
    </source>
</evidence>
<keyword evidence="2" id="KW-0479">Metal-binding</keyword>
<keyword evidence="8" id="KW-1185">Reference proteome</keyword>
<evidence type="ECO:0000256" key="1">
    <source>
        <dbReference type="ARBA" id="ARBA00022598"/>
    </source>
</evidence>
<dbReference type="GO" id="GO:0016874">
    <property type="term" value="F:ligase activity"/>
    <property type="evidence" value="ECO:0007669"/>
    <property type="project" value="UniProtKB-KW"/>
</dbReference>
<comment type="caution">
    <text evidence="7">The sequence shown here is derived from an EMBL/GenBank/DDBJ whole genome shotgun (WGS) entry which is preliminary data.</text>
</comment>
<dbReference type="InterPro" id="IPR016185">
    <property type="entry name" value="PreATP-grasp_dom_sf"/>
</dbReference>
<evidence type="ECO:0000256" key="3">
    <source>
        <dbReference type="ARBA" id="ARBA00022741"/>
    </source>
</evidence>
<sequence>MVRHHHQTNKSHNQELIQILVQIQVILLLIRVRVWAVVVRLVDKQRQRNSFYVQIPDFWDRLYGSEYALFDCYELTINEVEQIRKATQDAYFIYKKVNYLLRSVSDETLLDLGFPEKGLSFLRSTSIPYETVIGRFDFVLTQAGPKIIEFNSDTPTFIRELFDVNALVCEEFGLVNPNQETAEELGKAIRNSVFHCANSLGISDHPYVIFTAHEDDIEDRETLKYLMKVAKIKGATFVPLSKIQIVPEGENQGVYDPEGKKVDIVYRHTYPLEALLEDVSADNYPIGIEFMKLVEAGRVGMLNPVSAFLMQSKAVMALIWGMYEERHPFFEKEELQVIERYFLPTYLDEEPFYETGEMYVSKPAFGREGDTVEVKQDGKTIFSQKQKTYDQYVKVYQKYVDLPSTTIQTELGSQEAHLLVGSFVVNEKPSAIGIRAGAKITDNLSYFLPCGMRGENK</sequence>
<dbReference type="Pfam" id="PF03738">
    <property type="entry name" value="GSP_synth"/>
    <property type="match status" value="1"/>
</dbReference>
<keyword evidence="1" id="KW-0436">Ligase</keyword>
<keyword evidence="4" id="KW-0067">ATP-binding</keyword>
<keyword evidence="5" id="KW-0460">Magnesium</keyword>
<dbReference type="SUPFAM" id="SSF56059">
    <property type="entry name" value="Glutathione synthetase ATP-binding domain-like"/>
    <property type="match status" value="1"/>
</dbReference>
<evidence type="ECO:0000259" key="6">
    <source>
        <dbReference type="Pfam" id="PF03738"/>
    </source>
</evidence>
<keyword evidence="3" id="KW-0547">Nucleotide-binding</keyword>
<dbReference type="SUPFAM" id="SSF52440">
    <property type="entry name" value="PreATP-grasp domain"/>
    <property type="match status" value="1"/>
</dbReference>
<proteinExistence type="predicted"/>